<proteinExistence type="predicted"/>
<protein>
    <submittedName>
        <fullName evidence="2">Uncharacterized protein</fullName>
    </submittedName>
</protein>
<sequence length="170" mass="18505">MRNSAVGFGEALDETATTHSSNEKGKSLQTNETFYGENPSLQPLDVAPDSTLDGQPVITVNELIPIVHCFTVWKICEALDLKAKFVPLPGTTVLPRTPHSGVDQMTAAPVVGSFSVWKICQALDLPAIYDPQLIRTTVFRKLHKPIPVVQSIAVFELCKALNLTVKLAPQ</sequence>
<accession>A0A8X6IX84</accession>
<organism evidence="2 3">
    <name type="scientific">Trichonephila inaurata madagascariensis</name>
    <dbReference type="NCBI Taxonomy" id="2747483"/>
    <lineage>
        <taxon>Eukaryota</taxon>
        <taxon>Metazoa</taxon>
        <taxon>Ecdysozoa</taxon>
        <taxon>Arthropoda</taxon>
        <taxon>Chelicerata</taxon>
        <taxon>Arachnida</taxon>
        <taxon>Araneae</taxon>
        <taxon>Araneomorphae</taxon>
        <taxon>Entelegynae</taxon>
        <taxon>Araneoidea</taxon>
        <taxon>Nephilidae</taxon>
        <taxon>Trichonephila</taxon>
        <taxon>Trichonephila inaurata</taxon>
    </lineage>
</organism>
<evidence type="ECO:0000313" key="3">
    <source>
        <dbReference type="Proteomes" id="UP000886998"/>
    </source>
</evidence>
<dbReference type="EMBL" id="BMAV01028065">
    <property type="protein sequence ID" value="GFS64742.1"/>
    <property type="molecule type" value="Genomic_DNA"/>
</dbReference>
<feature type="region of interest" description="Disordered" evidence="1">
    <location>
        <begin position="1"/>
        <end position="26"/>
    </location>
</feature>
<dbReference type="Proteomes" id="UP000886998">
    <property type="component" value="Unassembled WGS sequence"/>
</dbReference>
<reference evidence="2" key="1">
    <citation type="submission" date="2020-08" db="EMBL/GenBank/DDBJ databases">
        <title>Multicomponent nature underlies the extraordinary mechanical properties of spider dragline silk.</title>
        <authorList>
            <person name="Kono N."/>
            <person name="Nakamura H."/>
            <person name="Mori M."/>
            <person name="Yoshida Y."/>
            <person name="Ohtoshi R."/>
            <person name="Malay A.D."/>
            <person name="Moran D.A.P."/>
            <person name="Tomita M."/>
            <person name="Numata K."/>
            <person name="Arakawa K."/>
        </authorList>
    </citation>
    <scope>NUCLEOTIDE SEQUENCE</scope>
</reference>
<keyword evidence="3" id="KW-1185">Reference proteome</keyword>
<evidence type="ECO:0000256" key="1">
    <source>
        <dbReference type="SAM" id="MobiDB-lite"/>
    </source>
</evidence>
<gene>
    <name evidence="2" type="ORF">TNIN_331551</name>
</gene>
<comment type="caution">
    <text evidence="2">The sequence shown here is derived from an EMBL/GenBank/DDBJ whole genome shotgun (WGS) entry which is preliminary data.</text>
</comment>
<evidence type="ECO:0000313" key="2">
    <source>
        <dbReference type="EMBL" id="GFS64742.1"/>
    </source>
</evidence>
<name>A0A8X6IX84_9ARAC</name>
<dbReference type="AlphaFoldDB" id="A0A8X6IX84"/>
<dbReference type="OrthoDB" id="6430898at2759"/>